<evidence type="ECO:0000256" key="1">
    <source>
        <dbReference type="SAM" id="Phobius"/>
    </source>
</evidence>
<keyword evidence="1" id="KW-0472">Membrane</keyword>
<sequence>MCTLLIAGRLWYHHRQARKIKALEDTPYSSIITIIVESAALYSLCGIVYIPLVVRTLPAQFPVTALIGSLTAIAPNLIILRMALGTAASSPAEMNTMAFELSTDHRRNSRGHSPTPLPGGDTVWTCEVKSAQLRADTDPGSLA</sequence>
<gene>
    <name evidence="2" type="primary">I1RE94</name>
</gene>
<reference evidence="2" key="1">
    <citation type="submission" date="2019-10" db="EMBL/GenBank/DDBJ databases">
        <authorList>
            <person name="Nor Muhammad N."/>
        </authorList>
    </citation>
    <scope>NUCLEOTIDE SEQUENCE</scope>
</reference>
<dbReference type="AlphaFoldDB" id="A0A5K1K9D8"/>
<name>A0A5K1K9D8_9APHY</name>
<evidence type="ECO:0000313" key="2">
    <source>
        <dbReference type="EMBL" id="VWP02598.1"/>
    </source>
</evidence>
<proteinExistence type="predicted"/>
<accession>A0A5K1K9D8</accession>
<organism evidence="2">
    <name type="scientific">Ganoderma boninense</name>
    <dbReference type="NCBI Taxonomy" id="34458"/>
    <lineage>
        <taxon>Eukaryota</taxon>
        <taxon>Fungi</taxon>
        <taxon>Dikarya</taxon>
        <taxon>Basidiomycota</taxon>
        <taxon>Agaricomycotina</taxon>
        <taxon>Agaricomycetes</taxon>
        <taxon>Polyporales</taxon>
        <taxon>Polyporaceae</taxon>
        <taxon>Ganoderma</taxon>
    </lineage>
</organism>
<keyword evidence="1" id="KW-0812">Transmembrane</keyword>
<dbReference type="EMBL" id="LR730345">
    <property type="protein sequence ID" value="VWP02598.1"/>
    <property type="molecule type" value="Genomic_DNA"/>
</dbReference>
<feature type="transmembrane region" description="Helical" evidence="1">
    <location>
        <begin position="63"/>
        <end position="84"/>
    </location>
</feature>
<feature type="transmembrane region" description="Helical" evidence="1">
    <location>
        <begin position="28"/>
        <end position="51"/>
    </location>
</feature>
<keyword evidence="1" id="KW-1133">Transmembrane helix</keyword>
<protein>
    <submittedName>
        <fullName evidence="2">N/A</fullName>
    </submittedName>
</protein>